<keyword evidence="3 4" id="KW-0413">Isomerase</keyword>
<dbReference type="Proteomes" id="UP000015241">
    <property type="component" value="Unassembled WGS sequence"/>
</dbReference>
<evidence type="ECO:0000259" key="7">
    <source>
        <dbReference type="PROSITE" id="PS50198"/>
    </source>
</evidence>
<dbReference type="PANTHER" id="PTHR10657:SF4">
    <property type="entry name" value="PEPTIDYL-PROLYL CIS-TRANS ISOMERASE-RELATED"/>
    <property type="match status" value="1"/>
</dbReference>
<keyword evidence="9" id="KW-1185">Reference proteome</keyword>
<proteinExistence type="predicted"/>
<evidence type="ECO:0000256" key="3">
    <source>
        <dbReference type="ARBA" id="ARBA00023235"/>
    </source>
</evidence>
<feature type="region of interest" description="Disordered" evidence="6">
    <location>
        <begin position="1"/>
        <end position="28"/>
    </location>
</feature>
<dbReference type="eggNOG" id="KOG3259">
    <property type="taxonomic scope" value="Eukaryota"/>
</dbReference>
<dbReference type="HOGENOM" id="CLU_2386197_0_0_1"/>
<dbReference type="PANTHER" id="PTHR10657">
    <property type="entry name" value="PEPTIDYL-PROLYL CIS-TRANS ISOMERASE"/>
    <property type="match status" value="1"/>
</dbReference>
<dbReference type="AlphaFoldDB" id="S8EGK3"/>
<dbReference type="GO" id="GO:0005634">
    <property type="term" value="C:nucleus"/>
    <property type="evidence" value="ECO:0007669"/>
    <property type="project" value="TreeGrafter"/>
</dbReference>
<evidence type="ECO:0000313" key="9">
    <source>
        <dbReference type="Proteomes" id="UP000015241"/>
    </source>
</evidence>
<organism evidence="8 9">
    <name type="scientific">Fomitopsis schrenkii</name>
    <name type="common">Brown rot fungus</name>
    <dbReference type="NCBI Taxonomy" id="2126942"/>
    <lineage>
        <taxon>Eukaryota</taxon>
        <taxon>Fungi</taxon>
        <taxon>Dikarya</taxon>
        <taxon>Basidiomycota</taxon>
        <taxon>Agaricomycotina</taxon>
        <taxon>Agaricomycetes</taxon>
        <taxon>Polyporales</taxon>
        <taxon>Fomitopsis</taxon>
    </lineage>
</organism>
<dbReference type="EC" id="5.2.1.8" evidence="5"/>
<evidence type="ECO:0000256" key="6">
    <source>
        <dbReference type="SAM" id="MobiDB-lite"/>
    </source>
</evidence>
<dbReference type="InterPro" id="IPR000297">
    <property type="entry name" value="PPIase_PpiC"/>
</dbReference>
<accession>S8EGK3</accession>
<evidence type="ECO:0000313" key="8">
    <source>
        <dbReference type="EMBL" id="EPT03418.1"/>
    </source>
</evidence>
<dbReference type="GO" id="GO:0003755">
    <property type="term" value="F:peptidyl-prolyl cis-trans isomerase activity"/>
    <property type="evidence" value="ECO:0007669"/>
    <property type="project" value="UniProtKB-UniRule"/>
</dbReference>
<dbReference type="InterPro" id="IPR051370">
    <property type="entry name" value="PPIase_Pin1"/>
</dbReference>
<reference evidence="8 9" key="1">
    <citation type="journal article" date="2012" name="Science">
        <title>The Paleozoic origin of enzymatic lignin decomposition reconstructed from 31 fungal genomes.</title>
        <authorList>
            <person name="Floudas D."/>
            <person name="Binder M."/>
            <person name="Riley R."/>
            <person name="Barry K."/>
            <person name="Blanchette R.A."/>
            <person name="Henrissat B."/>
            <person name="Martinez A.T."/>
            <person name="Otillar R."/>
            <person name="Spatafora J.W."/>
            <person name="Yadav J.S."/>
            <person name="Aerts A."/>
            <person name="Benoit I."/>
            <person name="Boyd A."/>
            <person name="Carlson A."/>
            <person name="Copeland A."/>
            <person name="Coutinho P.M."/>
            <person name="de Vries R.P."/>
            <person name="Ferreira P."/>
            <person name="Findley K."/>
            <person name="Foster B."/>
            <person name="Gaskell J."/>
            <person name="Glotzer D."/>
            <person name="Gorecki P."/>
            <person name="Heitman J."/>
            <person name="Hesse C."/>
            <person name="Hori C."/>
            <person name="Igarashi K."/>
            <person name="Jurgens J.A."/>
            <person name="Kallen N."/>
            <person name="Kersten P."/>
            <person name="Kohler A."/>
            <person name="Kuees U."/>
            <person name="Kumar T.K.A."/>
            <person name="Kuo A."/>
            <person name="LaButti K."/>
            <person name="Larrondo L.F."/>
            <person name="Lindquist E."/>
            <person name="Ling A."/>
            <person name="Lombard V."/>
            <person name="Lucas S."/>
            <person name="Lundell T."/>
            <person name="Martin R."/>
            <person name="McLaughlin D.J."/>
            <person name="Morgenstern I."/>
            <person name="Morin E."/>
            <person name="Murat C."/>
            <person name="Nagy L.G."/>
            <person name="Nolan M."/>
            <person name="Ohm R.A."/>
            <person name="Patyshakuliyeva A."/>
            <person name="Rokas A."/>
            <person name="Ruiz-Duenas F.J."/>
            <person name="Sabat G."/>
            <person name="Salamov A."/>
            <person name="Samejima M."/>
            <person name="Schmutz J."/>
            <person name="Slot J.C."/>
            <person name="St John F."/>
            <person name="Stenlid J."/>
            <person name="Sun H."/>
            <person name="Sun S."/>
            <person name="Syed K."/>
            <person name="Tsang A."/>
            <person name="Wiebenga A."/>
            <person name="Young D."/>
            <person name="Pisabarro A."/>
            <person name="Eastwood D.C."/>
            <person name="Martin F."/>
            <person name="Cullen D."/>
            <person name="Grigoriev I.V."/>
            <person name="Hibbett D.S."/>
        </authorList>
    </citation>
    <scope>NUCLEOTIDE SEQUENCE</scope>
    <source>
        <strain evidence="9">FP-58527</strain>
    </source>
</reference>
<dbReference type="GO" id="GO:0005829">
    <property type="term" value="C:cytosol"/>
    <property type="evidence" value="ECO:0007669"/>
    <property type="project" value="TreeGrafter"/>
</dbReference>
<dbReference type="InterPro" id="IPR046357">
    <property type="entry name" value="PPIase_dom_sf"/>
</dbReference>
<gene>
    <name evidence="8" type="ORF">FOMPIDRAFT_1046961</name>
</gene>
<feature type="domain" description="PpiC" evidence="7">
    <location>
        <begin position="1"/>
        <end position="94"/>
    </location>
</feature>
<name>S8EGK3_FOMSC</name>
<sequence length="94" mass="10057">MDAAENRIERSNTNPKTAKMAEQLEGARSKEDAIEVLKGYAAESNGSEKFAELASVYSDDSSHAKKGNLGSLGSGKMQKPFEEATYVLEVGQTG</sequence>
<evidence type="ECO:0000256" key="1">
    <source>
        <dbReference type="ARBA" id="ARBA00000971"/>
    </source>
</evidence>
<dbReference type="InParanoid" id="S8EGK3"/>
<keyword evidence="2 4" id="KW-0697">Rotamase</keyword>
<dbReference type="STRING" id="743788.S8EGK3"/>
<dbReference type="PROSITE" id="PS50198">
    <property type="entry name" value="PPIC_PPIASE_2"/>
    <property type="match status" value="1"/>
</dbReference>
<protein>
    <recommendedName>
        <fullName evidence="5">Peptidyl-prolyl cis-trans isomerase</fullName>
        <ecNumber evidence="5">5.2.1.8</ecNumber>
    </recommendedName>
</protein>
<dbReference type="Pfam" id="PF00639">
    <property type="entry name" value="Rotamase"/>
    <property type="match status" value="1"/>
</dbReference>
<feature type="compositionally biased region" description="Basic and acidic residues" evidence="6">
    <location>
        <begin position="1"/>
        <end position="10"/>
    </location>
</feature>
<evidence type="ECO:0000256" key="4">
    <source>
        <dbReference type="PROSITE-ProRule" id="PRU00278"/>
    </source>
</evidence>
<evidence type="ECO:0000256" key="2">
    <source>
        <dbReference type="ARBA" id="ARBA00023110"/>
    </source>
</evidence>
<dbReference type="Gene3D" id="3.10.50.40">
    <property type="match status" value="1"/>
</dbReference>
<dbReference type="SUPFAM" id="SSF54534">
    <property type="entry name" value="FKBP-like"/>
    <property type="match status" value="1"/>
</dbReference>
<comment type="catalytic activity">
    <reaction evidence="1 5">
        <text>[protein]-peptidylproline (omega=180) = [protein]-peptidylproline (omega=0)</text>
        <dbReference type="Rhea" id="RHEA:16237"/>
        <dbReference type="Rhea" id="RHEA-COMP:10747"/>
        <dbReference type="Rhea" id="RHEA-COMP:10748"/>
        <dbReference type="ChEBI" id="CHEBI:83833"/>
        <dbReference type="ChEBI" id="CHEBI:83834"/>
        <dbReference type="EC" id="5.2.1.8"/>
    </reaction>
</comment>
<dbReference type="OrthoDB" id="2530521at2759"/>
<dbReference type="EMBL" id="KE504130">
    <property type="protein sequence ID" value="EPT03418.1"/>
    <property type="molecule type" value="Genomic_DNA"/>
</dbReference>
<evidence type="ECO:0000256" key="5">
    <source>
        <dbReference type="RuleBase" id="RU363014"/>
    </source>
</evidence>